<reference evidence="3 4" key="1">
    <citation type="submission" date="2021-02" db="EMBL/GenBank/DDBJ databases">
        <title>De Novo genome assembly of isolated myxobacteria.</title>
        <authorList>
            <person name="Stevens D.C."/>
        </authorList>
    </citation>
    <scope>NUCLEOTIDE SEQUENCE [LARGE SCALE GENOMIC DNA]</scope>
    <source>
        <strain evidence="4">SCPEA02</strain>
    </source>
</reference>
<accession>A0ABX7PE73</accession>
<keyword evidence="2" id="KW-0472">Membrane</keyword>
<dbReference type="RefSeq" id="WP_206730145.1">
    <property type="nucleotide sequence ID" value="NZ_CP071090.1"/>
</dbReference>
<evidence type="ECO:0000313" key="4">
    <source>
        <dbReference type="Proteomes" id="UP000662747"/>
    </source>
</evidence>
<evidence type="ECO:0000256" key="2">
    <source>
        <dbReference type="SAM" id="Phobius"/>
    </source>
</evidence>
<name>A0ABX7PE73_9BACT</name>
<feature type="region of interest" description="Disordered" evidence="1">
    <location>
        <begin position="41"/>
        <end position="63"/>
    </location>
</feature>
<keyword evidence="2" id="KW-0812">Transmembrane</keyword>
<keyword evidence="2" id="KW-1133">Transmembrane helix</keyword>
<dbReference type="Proteomes" id="UP000662747">
    <property type="component" value="Chromosome"/>
</dbReference>
<keyword evidence="4" id="KW-1185">Reference proteome</keyword>
<evidence type="ECO:0000313" key="3">
    <source>
        <dbReference type="EMBL" id="QSQ28635.1"/>
    </source>
</evidence>
<feature type="transmembrane region" description="Helical" evidence="2">
    <location>
        <begin position="17"/>
        <end position="37"/>
    </location>
</feature>
<protein>
    <submittedName>
        <fullName evidence="3">Uncharacterized protein</fullName>
    </submittedName>
</protein>
<evidence type="ECO:0000256" key="1">
    <source>
        <dbReference type="SAM" id="MobiDB-lite"/>
    </source>
</evidence>
<dbReference type="EMBL" id="CP071090">
    <property type="protein sequence ID" value="QSQ28635.1"/>
    <property type="molecule type" value="Genomic_DNA"/>
</dbReference>
<proteinExistence type="predicted"/>
<organism evidence="3 4">
    <name type="scientific">Pyxidicoccus parkwayensis</name>
    <dbReference type="NCBI Taxonomy" id="2813578"/>
    <lineage>
        <taxon>Bacteria</taxon>
        <taxon>Pseudomonadati</taxon>
        <taxon>Myxococcota</taxon>
        <taxon>Myxococcia</taxon>
        <taxon>Myxococcales</taxon>
        <taxon>Cystobacterineae</taxon>
        <taxon>Myxococcaceae</taxon>
        <taxon>Pyxidicoccus</taxon>
    </lineage>
</organism>
<sequence>MTRNVATRENVDMLVEILIGAAVMTLVTVLFTGPGMWSSSWGFKKREGQQHSPPPSNDDEGKK</sequence>
<gene>
    <name evidence="3" type="ORF">JY651_09595</name>
</gene>